<feature type="domain" description="Phosphofructokinase" evidence="11">
    <location>
        <begin position="50"/>
        <end position="409"/>
    </location>
</feature>
<gene>
    <name evidence="13" type="primary">LOC113799034</name>
</gene>
<feature type="domain" description="Phosphofructokinase" evidence="11">
    <location>
        <begin position="483"/>
        <end position="702"/>
    </location>
</feature>
<dbReference type="Proteomes" id="UP000515146">
    <property type="component" value="Unplaced"/>
</dbReference>
<name>A0A6P6YKZ5_DERPT</name>
<dbReference type="Gene3D" id="3.40.50.460">
    <property type="entry name" value="Phosphofructokinase domain"/>
    <property type="match status" value="2"/>
</dbReference>
<dbReference type="GO" id="GO:0005829">
    <property type="term" value="C:cytosol"/>
    <property type="evidence" value="ECO:0007669"/>
    <property type="project" value="TreeGrafter"/>
</dbReference>
<dbReference type="PRINTS" id="PR00476">
    <property type="entry name" value="PHFRCTKINASE"/>
</dbReference>
<evidence type="ECO:0000259" key="11">
    <source>
        <dbReference type="Pfam" id="PF00365"/>
    </source>
</evidence>
<dbReference type="InterPro" id="IPR000023">
    <property type="entry name" value="Phosphofructokinase_dom"/>
</dbReference>
<evidence type="ECO:0000313" key="12">
    <source>
        <dbReference type="Proteomes" id="UP000515146"/>
    </source>
</evidence>
<evidence type="ECO:0000256" key="4">
    <source>
        <dbReference type="ARBA" id="ARBA00022679"/>
    </source>
</evidence>
<keyword evidence="7" id="KW-0460">Magnesium</keyword>
<evidence type="ECO:0000256" key="5">
    <source>
        <dbReference type="ARBA" id="ARBA00022723"/>
    </source>
</evidence>
<dbReference type="KEGG" id="dpte:113799034"/>
<keyword evidence="12" id="KW-1185">Reference proteome</keyword>
<dbReference type="InParanoid" id="A0A6P6YKZ5"/>
<dbReference type="UniPathway" id="UPA00109">
    <property type="reaction ID" value="UER00182"/>
</dbReference>
<evidence type="ECO:0000256" key="2">
    <source>
        <dbReference type="ARBA" id="ARBA00003138"/>
    </source>
</evidence>
<feature type="region of interest" description="Disordered" evidence="10">
    <location>
        <begin position="1"/>
        <end position="39"/>
    </location>
</feature>
<dbReference type="GO" id="GO:0046872">
    <property type="term" value="F:metal ion binding"/>
    <property type="evidence" value="ECO:0007669"/>
    <property type="project" value="UniProtKB-KW"/>
</dbReference>
<dbReference type="SUPFAM" id="SSF53784">
    <property type="entry name" value="Phosphofructokinase"/>
    <property type="match status" value="2"/>
</dbReference>
<evidence type="ECO:0000313" key="13">
    <source>
        <dbReference type="RefSeq" id="XP_027205426.1"/>
    </source>
</evidence>
<reference evidence="13" key="1">
    <citation type="submission" date="2025-08" db="UniProtKB">
        <authorList>
            <consortium name="RefSeq"/>
        </authorList>
    </citation>
    <scope>IDENTIFICATION</scope>
    <source>
        <strain evidence="13">Airmid</strain>
    </source>
</reference>
<comment type="cofactor">
    <cofactor evidence="1">
        <name>Mg(2+)</name>
        <dbReference type="ChEBI" id="CHEBI:18420"/>
    </cofactor>
</comment>
<comment type="function">
    <text evidence="2">Catalyzes the phosphorylation of D-fructose 6-phosphate, the first committing step of glycolysis. Uses inorganic phosphate (PPi) as phosphoryl donor instead of ATP like common ATP-dependent phosphofructokinases (ATP-PFKs), which renders the reaction reversible, and can thus function both in glycolysis and gluconeogenesis. Consistently, PPi-PFK can replace the enzymes of both the forward (ATP-PFK) and reverse (fructose-bisphosphatase (FBPase)) reactions.</text>
</comment>
<keyword evidence="3" id="KW-0963">Cytoplasm</keyword>
<dbReference type="PANTHER" id="PTHR43650:SF1">
    <property type="entry name" value="PYROPHOSPHATE--FRUCTOSE 6-PHOSPHATE 1-PHOSPHOTRANSFERASE SUBUNIT BETA 2"/>
    <property type="match status" value="1"/>
</dbReference>
<dbReference type="NCBIfam" id="NF005482">
    <property type="entry name" value="PRK07085.1"/>
    <property type="match status" value="1"/>
</dbReference>
<dbReference type="OrthoDB" id="537915at2759"/>
<dbReference type="GO" id="GO:0006002">
    <property type="term" value="P:fructose 6-phosphate metabolic process"/>
    <property type="evidence" value="ECO:0007669"/>
    <property type="project" value="InterPro"/>
</dbReference>
<dbReference type="GO" id="GO:0009749">
    <property type="term" value="P:response to glucose"/>
    <property type="evidence" value="ECO:0007669"/>
    <property type="project" value="TreeGrafter"/>
</dbReference>
<evidence type="ECO:0000256" key="6">
    <source>
        <dbReference type="ARBA" id="ARBA00022777"/>
    </source>
</evidence>
<evidence type="ECO:0000256" key="10">
    <source>
        <dbReference type="SAM" id="MobiDB-lite"/>
    </source>
</evidence>
<keyword evidence="5" id="KW-0479">Metal-binding</keyword>
<evidence type="ECO:0000256" key="7">
    <source>
        <dbReference type="ARBA" id="ARBA00022842"/>
    </source>
</evidence>
<dbReference type="Pfam" id="PF00365">
    <property type="entry name" value="PFK"/>
    <property type="match status" value="2"/>
</dbReference>
<dbReference type="GO" id="GO:0003872">
    <property type="term" value="F:6-phosphofructokinase activity"/>
    <property type="evidence" value="ECO:0007669"/>
    <property type="project" value="InterPro"/>
</dbReference>
<keyword evidence="4" id="KW-0808">Transferase</keyword>
<evidence type="ECO:0000256" key="1">
    <source>
        <dbReference type="ARBA" id="ARBA00001946"/>
    </source>
</evidence>
<evidence type="ECO:0000256" key="8">
    <source>
        <dbReference type="ARBA" id="ARBA00023152"/>
    </source>
</evidence>
<dbReference type="InterPro" id="IPR022953">
    <property type="entry name" value="ATP_PFK"/>
</dbReference>
<comment type="catalytic activity">
    <reaction evidence="9">
        <text>beta-D-fructose 6-phosphate + diphosphate = beta-D-fructose 1,6-bisphosphate + phosphate + H(+)</text>
        <dbReference type="Rhea" id="RHEA:13613"/>
        <dbReference type="ChEBI" id="CHEBI:15378"/>
        <dbReference type="ChEBI" id="CHEBI:32966"/>
        <dbReference type="ChEBI" id="CHEBI:33019"/>
        <dbReference type="ChEBI" id="CHEBI:43474"/>
        <dbReference type="ChEBI" id="CHEBI:57634"/>
        <dbReference type="EC" id="2.7.1.90"/>
    </reaction>
</comment>
<evidence type="ECO:0000256" key="3">
    <source>
        <dbReference type="ARBA" id="ARBA00022490"/>
    </source>
</evidence>
<dbReference type="AlphaFoldDB" id="A0A6P6YKZ5"/>
<dbReference type="GO" id="GO:0047334">
    <property type="term" value="F:diphosphate-fructose-6-phosphate 1-phosphotransferase activity"/>
    <property type="evidence" value="ECO:0007669"/>
    <property type="project" value="UniProtKB-EC"/>
</dbReference>
<dbReference type="RefSeq" id="XP_027205426.1">
    <property type="nucleotide sequence ID" value="XM_027349625.1"/>
</dbReference>
<keyword evidence="8" id="KW-0324">Glycolysis</keyword>
<proteinExistence type="predicted"/>
<dbReference type="Gene3D" id="1.10.10.480">
    <property type="entry name" value="Phosphofructokinase, domain 3"/>
    <property type="match status" value="1"/>
</dbReference>
<dbReference type="InterPro" id="IPR035966">
    <property type="entry name" value="PKF_sf"/>
</dbReference>
<dbReference type="PANTHER" id="PTHR43650">
    <property type="entry name" value="PYROPHOSPHATE--FRUCTOSE 6-PHOSPHATE 1-PHOSPHOTRANSFERASE"/>
    <property type="match status" value="1"/>
</dbReference>
<dbReference type="Gene3D" id="3.40.50.450">
    <property type="match status" value="2"/>
</dbReference>
<protein>
    <submittedName>
        <fullName evidence="13">Uncharacterized protein LOC113799034</fullName>
    </submittedName>
</protein>
<evidence type="ECO:0000256" key="9">
    <source>
        <dbReference type="ARBA" id="ARBA00048072"/>
    </source>
</evidence>
<accession>A0A6P6YKZ5</accession>
<organism evidence="12 13">
    <name type="scientific">Dermatophagoides pteronyssinus</name>
    <name type="common">European house dust mite</name>
    <dbReference type="NCBI Taxonomy" id="6956"/>
    <lineage>
        <taxon>Eukaryota</taxon>
        <taxon>Metazoa</taxon>
        <taxon>Ecdysozoa</taxon>
        <taxon>Arthropoda</taxon>
        <taxon>Chelicerata</taxon>
        <taxon>Arachnida</taxon>
        <taxon>Acari</taxon>
        <taxon>Acariformes</taxon>
        <taxon>Sarcoptiformes</taxon>
        <taxon>Astigmata</taxon>
        <taxon>Psoroptidia</taxon>
        <taxon>Analgoidea</taxon>
        <taxon>Pyroglyphidae</taxon>
        <taxon>Dermatophagoidinae</taxon>
        <taxon>Dermatophagoides</taxon>
    </lineage>
</organism>
<sequence>MEEAMSADLTSRKVAYTSEARQPESFNPRFGPSTGVLHDNRKPELQQPVRVGVFLSGGPAPGGHNVISGLFDRLKEYHRDSVLIGFRGGLEGLFAKNYFEVTDDLLSVFRNSGGFDFLWSGRGKLTDDNIDICKQVVNELLLDGLVVVGGDGSNSVAAFLSEHFGKSLDCHCNVIGVPKTIDGDLMNEAIEVSFGFDTASRTYAELIGNLCTDCCSGQGVWHFIRVMGRTASHLTVEVALQTRPNLVYIGEEVEANNTSLRDIIKEIVEVVIERYKQGKEYGIIILSEGLIGFIAEIKVLLSEIQKILANNENEMDSDQLTENSKNLWFYLPEQIRVQLLSDREASGMVQVAKIATERLIMQLVMLEIRERNIPFNATHHYFGYEGRCAMPSNFDCNYCYNLGFTAATLIKMRRNGYIATVKHLENSPDMWTPCGVPFCRMMHMLDMANCTRVPQIIRQLVDLNGPIMKSSADSTVRAPPLNVGIAILSRQAPGMHNVIWGIFERVTEKGGKVFGFKCGTQGIVTKNYTILTAQDLLPFKNLGGADLLGRGREHVLLNHQARKQVLQNVSHLNLDALILIGSSLAMTEATYLAEYFEYKRAHCCVIGVPATASNNLTHELLETNIGFDTASKIYAGLVGNVLADAASMPKYWHFVRLMGKQASYEVLETALQTHPNVVIIAEEYGAAQKTIHDIVKDIADVVCKRAETNKHQSIM</sequence>
<keyword evidence="6" id="KW-0418">Kinase</keyword>